<gene>
    <name evidence="1" type="ORF">Anapl_06242</name>
</gene>
<proteinExistence type="predicted"/>
<accession>R0L9X9</accession>
<evidence type="ECO:0000313" key="2">
    <source>
        <dbReference type="Proteomes" id="UP000296049"/>
    </source>
</evidence>
<name>R0L9X9_ANAPL</name>
<sequence>MQGERFPLQVSLFSLTQAHSMGQEPASGVREGKGSLMLGSYPEGRFCCWRPPVPDTGESERVSTRHRVEVCRDTCNSSEQASLVAGTNTAAGFGENDVLYLRKCRKSVPEQETFLALVHTMFQIRTSLCFASLVAHAHPLAHVPTPQLIQTMLCILARNILMVLAGEHFWLLSKLTVGDSAEHLHSEERQNASLAGRKLLHCHKTEKLMSQTPSNGLLVLCALGKGFILEKMSLHGTASWTSIRVSVLRGQHCIWYAIQKLLQKVHVNYTLPHVESQAAKTYCSKHPCSHELQPLFTSIQGKKEEKK</sequence>
<reference evidence="2" key="1">
    <citation type="journal article" date="2013" name="Nat. Genet.">
        <title>The duck genome and transcriptome provide insight into an avian influenza virus reservoir species.</title>
        <authorList>
            <person name="Huang Y."/>
            <person name="Li Y."/>
            <person name="Burt D.W."/>
            <person name="Chen H."/>
            <person name="Zhang Y."/>
            <person name="Qian W."/>
            <person name="Kim H."/>
            <person name="Gan S."/>
            <person name="Zhao Y."/>
            <person name="Li J."/>
            <person name="Yi K."/>
            <person name="Feng H."/>
            <person name="Zhu P."/>
            <person name="Li B."/>
            <person name="Liu Q."/>
            <person name="Fairley S."/>
            <person name="Magor K.E."/>
            <person name="Du Z."/>
            <person name="Hu X."/>
            <person name="Goodman L."/>
            <person name="Tafer H."/>
            <person name="Vignal A."/>
            <person name="Lee T."/>
            <person name="Kim K.W."/>
            <person name="Sheng Z."/>
            <person name="An Y."/>
            <person name="Searle S."/>
            <person name="Herrero J."/>
            <person name="Groenen M.A."/>
            <person name="Crooijmans R.P."/>
            <person name="Faraut T."/>
            <person name="Cai Q."/>
            <person name="Webster R.G."/>
            <person name="Aldridge J.R."/>
            <person name="Warren W.C."/>
            <person name="Bartschat S."/>
            <person name="Kehr S."/>
            <person name="Marz M."/>
            <person name="Stadler P.F."/>
            <person name="Smith J."/>
            <person name="Kraus R.H."/>
            <person name="Zhao Y."/>
            <person name="Ren L."/>
            <person name="Fei J."/>
            <person name="Morisson M."/>
            <person name="Kaiser P."/>
            <person name="Griffin D.K."/>
            <person name="Rao M."/>
            <person name="Pitel F."/>
            <person name="Wang J."/>
            <person name="Li N."/>
        </authorList>
    </citation>
    <scope>NUCLEOTIDE SEQUENCE [LARGE SCALE GENOMIC DNA]</scope>
</reference>
<keyword evidence="2" id="KW-1185">Reference proteome</keyword>
<dbReference type="AlphaFoldDB" id="R0L9X9"/>
<protein>
    <submittedName>
        <fullName evidence="1">Uncharacterized protein</fullName>
    </submittedName>
</protein>
<dbReference type="EMBL" id="KB742966">
    <property type="protein sequence ID" value="EOB02439.1"/>
    <property type="molecule type" value="Genomic_DNA"/>
</dbReference>
<dbReference type="Proteomes" id="UP000296049">
    <property type="component" value="Unassembled WGS sequence"/>
</dbReference>
<evidence type="ECO:0000313" key="1">
    <source>
        <dbReference type="EMBL" id="EOB02439.1"/>
    </source>
</evidence>
<organism evidence="1 2">
    <name type="scientific">Anas platyrhynchos</name>
    <name type="common">Mallard</name>
    <name type="synonym">Anas boschas</name>
    <dbReference type="NCBI Taxonomy" id="8839"/>
    <lineage>
        <taxon>Eukaryota</taxon>
        <taxon>Metazoa</taxon>
        <taxon>Chordata</taxon>
        <taxon>Craniata</taxon>
        <taxon>Vertebrata</taxon>
        <taxon>Euteleostomi</taxon>
        <taxon>Archelosauria</taxon>
        <taxon>Archosauria</taxon>
        <taxon>Dinosauria</taxon>
        <taxon>Saurischia</taxon>
        <taxon>Theropoda</taxon>
        <taxon>Coelurosauria</taxon>
        <taxon>Aves</taxon>
        <taxon>Neognathae</taxon>
        <taxon>Galloanserae</taxon>
        <taxon>Anseriformes</taxon>
        <taxon>Anatidae</taxon>
        <taxon>Anatinae</taxon>
        <taxon>Anas</taxon>
    </lineage>
</organism>